<dbReference type="InterPro" id="IPR052349">
    <property type="entry name" value="Metallo-hydrolase_Enzymes"/>
</dbReference>
<dbReference type="PANTHER" id="PTHR32027:SF9">
    <property type="entry name" value="BLL3847 PROTEIN"/>
    <property type="match status" value="1"/>
</dbReference>
<dbReference type="NCBIfam" id="NF004636">
    <property type="entry name" value="PRK05985.1"/>
    <property type="match status" value="1"/>
</dbReference>
<evidence type="ECO:0000259" key="1">
    <source>
        <dbReference type="Pfam" id="PF07969"/>
    </source>
</evidence>
<evidence type="ECO:0000313" key="3">
    <source>
        <dbReference type="Proteomes" id="UP000198615"/>
    </source>
</evidence>
<dbReference type="Pfam" id="PF07969">
    <property type="entry name" value="Amidohydro_3"/>
    <property type="match status" value="1"/>
</dbReference>
<dbReference type="Gene3D" id="3.20.20.140">
    <property type="entry name" value="Metal-dependent hydrolases"/>
    <property type="match status" value="1"/>
</dbReference>
<dbReference type="CDD" id="cd01293">
    <property type="entry name" value="Bact_CD"/>
    <property type="match status" value="1"/>
</dbReference>
<dbReference type="Gene3D" id="2.30.40.10">
    <property type="entry name" value="Urease, subunit C, domain 1"/>
    <property type="match status" value="1"/>
</dbReference>
<dbReference type="OrthoDB" id="9815027at2"/>
<dbReference type="GO" id="GO:0016814">
    <property type="term" value="F:hydrolase activity, acting on carbon-nitrogen (but not peptide) bonds, in cyclic amidines"/>
    <property type="evidence" value="ECO:0007669"/>
    <property type="project" value="TreeGrafter"/>
</dbReference>
<accession>A0A8G2BH47</accession>
<comment type="caution">
    <text evidence="2">The sequence shown here is derived from an EMBL/GenBank/DDBJ whole genome shotgun (WGS) entry which is preliminary data.</text>
</comment>
<feature type="domain" description="Amidohydrolase 3" evidence="1">
    <location>
        <begin position="39"/>
        <end position="383"/>
    </location>
</feature>
<dbReference type="InterPro" id="IPR032466">
    <property type="entry name" value="Metal_Hydrolase"/>
</dbReference>
<sequence>MTETRFRNARLPDRGTVDITIRDGLFAAFDAHGGTDDEDLGGKLVLPGLIDGHIHLDKTFLGLPWRPHRAGPTVPHRIAAEKDGRSDLALSVEQRARNFLAREAANGTVALRSHVDIDPESKLDHLHQVLAAREAFAGIVDVQLVAFPQSGVLIAPGVAELLDAALSEGAELIGGIDPVGIEGDMEGHLDVIFGLAEKHGVGVDIHLHDPGHRGALELRAVAERTAALGMQGKVTVSHAFALATVDDRTLDLTIADLRDADVAILTSAPGTGYLIPVVKLREAGVRVFAGSDNVRDAWSPFGNGDMLERAMLVAYRAGLRTDEGIALAFDLCAGAAAQAIGYGPYGLEIGARADFVAVAAETLAEAVVDRPMRALVVKGGRVTARDGAVV</sequence>
<dbReference type="SUPFAM" id="SSF51556">
    <property type="entry name" value="Metallo-dependent hydrolases"/>
    <property type="match status" value="1"/>
</dbReference>
<dbReference type="InterPro" id="IPR011059">
    <property type="entry name" value="Metal-dep_hydrolase_composite"/>
</dbReference>
<protein>
    <submittedName>
        <fullName evidence="2">Cytosine deaminase</fullName>
    </submittedName>
</protein>
<dbReference type="AlphaFoldDB" id="A0A8G2BH47"/>
<name>A0A8G2BH47_9PROT</name>
<keyword evidence="3" id="KW-1185">Reference proteome</keyword>
<proteinExistence type="predicted"/>
<dbReference type="PANTHER" id="PTHR32027">
    <property type="entry name" value="CYTOSINE DEAMINASE"/>
    <property type="match status" value="1"/>
</dbReference>
<reference evidence="2 3" key="1">
    <citation type="submission" date="2016-10" db="EMBL/GenBank/DDBJ databases">
        <authorList>
            <person name="Varghese N."/>
            <person name="Submissions S."/>
        </authorList>
    </citation>
    <scope>NUCLEOTIDE SEQUENCE [LARGE SCALE GENOMIC DNA]</scope>
    <source>
        <strain evidence="2 3">DSM 18839</strain>
    </source>
</reference>
<organism evidence="2 3">
    <name type="scientific">Thalassobaculum litoreum DSM 18839</name>
    <dbReference type="NCBI Taxonomy" id="1123362"/>
    <lineage>
        <taxon>Bacteria</taxon>
        <taxon>Pseudomonadati</taxon>
        <taxon>Pseudomonadota</taxon>
        <taxon>Alphaproteobacteria</taxon>
        <taxon>Rhodospirillales</taxon>
        <taxon>Thalassobaculaceae</taxon>
        <taxon>Thalassobaculum</taxon>
    </lineage>
</organism>
<dbReference type="SUPFAM" id="SSF51338">
    <property type="entry name" value="Composite domain of metallo-dependent hydrolases"/>
    <property type="match status" value="1"/>
</dbReference>
<evidence type="ECO:0000313" key="2">
    <source>
        <dbReference type="EMBL" id="SDF54523.1"/>
    </source>
</evidence>
<dbReference type="EMBL" id="FNBW01000004">
    <property type="protein sequence ID" value="SDF54523.1"/>
    <property type="molecule type" value="Genomic_DNA"/>
</dbReference>
<gene>
    <name evidence="2" type="ORF">SAMN05660686_01616</name>
</gene>
<dbReference type="Proteomes" id="UP000198615">
    <property type="component" value="Unassembled WGS sequence"/>
</dbReference>
<dbReference type="InterPro" id="IPR013108">
    <property type="entry name" value="Amidohydro_3"/>
</dbReference>
<dbReference type="RefSeq" id="WP_093149489.1">
    <property type="nucleotide sequence ID" value="NZ_FNBW01000004.1"/>
</dbReference>